<dbReference type="AlphaFoldDB" id="A0A8J2HAP2"/>
<keyword evidence="3" id="KW-1185">Reference proteome</keyword>
<protein>
    <submittedName>
        <fullName evidence="2">Uncharacterized protein</fullName>
    </submittedName>
</protein>
<gene>
    <name evidence="2" type="ORF">HICCMSTLAB_LOCUS5270</name>
</gene>
<proteinExistence type="predicted"/>
<dbReference type="Proteomes" id="UP000786811">
    <property type="component" value="Unassembled WGS sequence"/>
</dbReference>
<reference evidence="2" key="1">
    <citation type="submission" date="2021-04" db="EMBL/GenBank/DDBJ databases">
        <authorList>
            <person name="Chebbi M.A.C M."/>
        </authorList>
    </citation>
    <scope>NUCLEOTIDE SEQUENCE</scope>
</reference>
<name>A0A8J2HAP2_COTCN</name>
<accession>A0A8J2HAP2</accession>
<comment type="caution">
    <text evidence="2">The sequence shown here is derived from an EMBL/GenBank/DDBJ whole genome shotgun (WGS) entry which is preliminary data.</text>
</comment>
<sequence length="115" mass="12694">MHNVYTILNGRDYPEQVAALSVVNGHRRSGSLVVLVVNLRGYPHEAPGSSRSRCGTRSDSGTASILFLEQIFRFTISSNQSEFMTLEGDLSWTNTSKGVDQSEPVPASRSHSEYF</sequence>
<dbReference type="EMBL" id="CAJNRD030001119">
    <property type="protein sequence ID" value="CAG5089524.1"/>
    <property type="molecule type" value="Genomic_DNA"/>
</dbReference>
<evidence type="ECO:0000313" key="3">
    <source>
        <dbReference type="Proteomes" id="UP000786811"/>
    </source>
</evidence>
<organism evidence="2 3">
    <name type="scientific">Cotesia congregata</name>
    <name type="common">Parasitoid wasp</name>
    <name type="synonym">Apanteles congregatus</name>
    <dbReference type="NCBI Taxonomy" id="51543"/>
    <lineage>
        <taxon>Eukaryota</taxon>
        <taxon>Metazoa</taxon>
        <taxon>Ecdysozoa</taxon>
        <taxon>Arthropoda</taxon>
        <taxon>Hexapoda</taxon>
        <taxon>Insecta</taxon>
        <taxon>Pterygota</taxon>
        <taxon>Neoptera</taxon>
        <taxon>Endopterygota</taxon>
        <taxon>Hymenoptera</taxon>
        <taxon>Apocrita</taxon>
        <taxon>Ichneumonoidea</taxon>
        <taxon>Braconidae</taxon>
        <taxon>Microgastrinae</taxon>
        <taxon>Cotesia</taxon>
    </lineage>
</organism>
<feature type="region of interest" description="Disordered" evidence="1">
    <location>
        <begin position="94"/>
        <end position="115"/>
    </location>
</feature>
<evidence type="ECO:0000256" key="1">
    <source>
        <dbReference type="SAM" id="MobiDB-lite"/>
    </source>
</evidence>
<evidence type="ECO:0000313" key="2">
    <source>
        <dbReference type="EMBL" id="CAG5089524.1"/>
    </source>
</evidence>